<dbReference type="GO" id="GO:0005829">
    <property type="term" value="C:cytosol"/>
    <property type="evidence" value="ECO:0007669"/>
    <property type="project" value="TreeGrafter"/>
</dbReference>
<dbReference type="EMBL" id="SNRW01003025">
    <property type="protein sequence ID" value="KAA6391006.1"/>
    <property type="molecule type" value="Genomic_DNA"/>
</dbReference>
<feature type="binding site" evidence="9">
    <location>
        <position position="264"/>
    </location>
    <ligand>
        <name>K(+)</name>
        <dbReference type="ChEBI" id="CHEBI:29103"/>
    </ligand>
</feature>
<keyword evidence="5 9" id="KW-0067">ATP-binding</keyword>
<dbReference type="CDD" id="cd01174">
    <property type="entry name" value="ribokinase"/>
    <property type="match status" value="1"/>
</dbReference>
<dbReference type="OrthoDB" id="415590at2759"/>
<dbReference type="PANTHER" id="PTHR10584:SF166">
    <property type="entry name" value="RIBOKINASE"/>
    <property type="match status" value="1"/>
</dbReference>
<keyword evidence="9" id="KW-0963">Cytoplasm</keyword>
<evidence type="ECO:0000256" key="8">
    <source>
        <dbReference type="ARBA" id="ARBA00023277"/>
    </source>
</evidence>
<feature type="domain" description="Carbohydrate kinase PfkB" evidence="10">
    <location>
        <begin position="7"/>
        <end position="307"/>
    </location>
</feature>
<dbReference type="PANTHER" id="PTHR10584">
    <property type="entry name" value="SUGAR KINASE"/>
    <property type="match status" value="1"/>
</dbReference>
<dbReference type="SUPFAM" id="SSF53613">
    <property type="entry name" value="Ribokinase-like"/>
    <property type="match status" value="1"/>
</dbReference>
<keyword evidence="8 9" id="KW-0119">Carbohydrate metabolism</keyword>
<feature type="binding site" evidence="9">
    <location>
        <position position="295"/>
    </location>
    <ligand>
        <name>K(+)</name>
        <dbReference type="ChEBI" id="CHEBI:29103"/>
    </ligand>
</feature>
<dbReference type="Pfam" id="PF00294">
    <property type="entry name" value="PfkB"/>
    <property type="match status" value="1"/>
</dbReference>
<feature type="binding site" evidence="9">
    <location>
        <begin position="219"/>
        <end position="224"/>
    </location>
    <ligand>
        <name>ATP</name>
        <dbReference type="ChEBI" id="CHEBI:30616"/>
    </ligand>
</feature>
<evidence type="ECO:0000256" key="1">
    <source>
        <dbReference type="ARBA" id="ARBA00022679"/>
    </source>
</evidence>
<dbReference type="GO" id="GO:0005524">
    <property type="term" value="F:ATP binding"/>
    <property type="evidence" value="ECO:0007669"/>
    <property type="project" value="UniProtKB-UniRule"/>
</dbReference>
<feature type="binding site" evidence="9">
    <location>
        <position position="266"/>
    </location>
    <ligand>
        <name>K(+)</name>
        <dbReference type="ChEBI" id="CHEBI:29103"/>
    </ligand>
</feature>
<evidence type="ECO:0000256" key="5">
    <source>
        <dbReference type="ARBA" id="ARBA00022840"/>
    </source>
</evidence>
<evidence type="ECO:0000259" key="10">
    <source>
        <dbReference type="Pfam" id="PF00294"/>
    </source>
</evidence>
<evidence type="ECO:0000256" key="9">
    <source>
        <dbReference type="HAMAP-Rule" id="MF_03215"/>
    </source>
</evidence>
<dbReference type="UniPathway" id="UPA00916">
    <property type="reaction ID" value="UER00889"/>
</dbReference>
<accession>A0A5J4W8N5</accession>
<evidence type="ECO:0000256" key="7">
    <source>
        <dbReference type="ARBA" id="ARBA00022958"/>
    </source>
</evidence>
<protein>
    <recommendedName>
        <fullName evidence="9">Ribokinase</fullName>
        <shortName evidence="9">RK</shortName>
        <ecNumber evidence="9">2.7.1.15</ecNumber>
    </recommendedName>
</protein>
<dbReference type="InterPro" id="IPR011877">
    <property type="entry name" value="Ribokinase"/>
</dbReference>
<feature type="binding site" evidence="9">
    <location>
        <position position="304"/>
    </location>
    <ligand>
        <name>K(+)</name>
        <dbReference type="ChEBI" id="CHEBI:29103"/>
    </ligand>
</feature>
<comment type="caution">
    <text evidence="11">The sequence shown here is derived from an EMBL/GenBank/DDBJ whole genome shotgun (WGS) entry which is preliminary data.</text>
</comment>
<comment type="catalytic activity">
    <reaction evidence="9">
        <text>D-ribose + ATP = D-ribose 5-phosphate + ADP + H(+)</text>
        <dbReference type="Rhea" id="RHEA:13697"/>
        <dbReference type="ChEBI" id="CHEBI:15378"/>
        <dbReference type="ChEBI" id="CHEBI:30616"/>
        <dbReference type="ChEBI" id="CHEBI:47013"/>
        <dbReference type="ChEBI" id="CHEBI:78346"/>
        <dbReference type="ChEBI" id="CHEBI:456216"/>
        <dbReference type="EC" id="2.7.1.15"/>
    </reaction>
</comment>
<dbReference type="GO" id="GO:0005634">
    <property type="term" value="C:nucleus"/>
    <property type="evidence" value="ECO:0007669"/>
    <property type="project" value="UniProtKB-SubCell"/>
</dbReference>
<dbReference type="AlphaFoldDB" id="A0A5J4W8N5"/>
<dbReference type="EC" id="2.7.1.15" evidence="9"/>
<dbReference type="InterPro" id="IPR011611">
    <property type="entry name" value="PfkB_dom"/>
</dbReference>
<dbReference type="GO" id="GO:0019303">
    <property type="term" value="P:D-ribose catabolic process"/>
    <property type="evidence" value="ECO:0007669"/>
    <property type="project" value="UniProtKB-UniRule"/>
</dbReference>
<evidence type="ECO:0000313" key="12">
    <source>
        <dbReference type="Proteomes" id="UP000324800"/>
    </source>
</evidence>
<comment type="cofactor">
    <cofactor evidence="9">
        <name>Mg(2+)</name>
        <dbReference type="ChEBI" id="CHEBI:18420"/>
    </cofactor>
    <text evidence="9">Requires a divalent cation, most likely magnesium in vivo, as an electrophilic catalyst to aid phosphoryl group transfer. It is the chelate of the metal and the nucleotide that is the actual substrate.</text>
</comment>
<dbReference type="PRINTS" id="PR00990">
    <property type="entry name" value="RIBOKINASE"/>
</dbReference>
<feature type="binding site" evidence="9">
    <location>
        <position position="184"/>
    </location>
    <ligand>
        <name>ATP</name>
        <dbReference type="ChEBI" id="CHEBI:30616"/>
    </ligand>
</feature>
<evidence type="ECO:0000313" key="11">
    <source>
        <dbReference type="EMBL" id="KAA6391006.1"/>
    </source>
</evidence>
<feature type="binding site" evidence="9">
    <location>
        <begin position="269"/>
        <end position="270"/>
    </location>
    <ligand>
        <name>ATP</name>
        <dbReference type="ChEBI" id="CHEBI:30616"/>
    </ligand>
</feature>
<comment type="pathway">
    <text evidence="9">Carbohydrate metabolism; D-ribose degradation; D-ribose 5-phosphate from beta-D-ribopyranose: step 2/2.</text>
</comment>
<comment type="similarity">
    <text evidence="9">Belongs to the carbohydrate kinase PfkB family. Ribokinase subfamily.</text>
</comment>
<comment type="activity regulation">
    <text evidence="9">Activated by a monovalent cation that binds near, but not in, the active site. The most likely occupant of the site in vivo is potassium. Ion binding induces a conformational change that may alter substrate affinity.</text>
</comment>
<comment type="function">
    <text evidence="9">Catalyzes the phosphorylation of ribose at O-5 in a reaction requiring ATP and magnesium. The resulting D-ribose-5-phosphate can then be used either for sythesis of nucleotides, histidine, and tryptophan, or as a component of the pentose phosphate pathway.</text>
</comment>
<keyword evidence="6 9" id="KW-0460">Magnesium</keyword>
<comment type="caution">
    <text evidence="9">Lacks conserved residue(s) required for the propagation of feature annotation.</text>
</comment>
<feature type="binding site" evidence="9">
    <location>
        <position position="300"/>
    </location>
    <ligand>
        <name>K(+)</name>
        <dbReference type="ChEBI" id="CHEBI:29103"/>
    </ligand>
</feature>
<feature type="binding site" evidence="9">
    <location>
        <position position="270"/>
    </location>
    <ligand>
        <name>substrate</name>
    </ligand>
</feature>
<dbReference type="Proteomes" id="UP000324800">
    <property type="component" value="Unassembled WGS sequence"/>
</dbReference>
<organism evidence="11 12">
    <name type="scientific">Streblomastix strix</name>
    <dbReference type="NCBI Taxonomy" id="222440"/>
    <lineage>
        <taxon>Eukaryota</taxon>
        <taxon>Metamonada</taxon>
        <taxon>Preaxostyla</taxon>
        <taxon>Oxymonadida</taxon>
        <taxon>Streblomastigidae</taxon>
        <taxon>Streblomastix</taxon>
    </lineage>
</organism>
<feature type="binding site" evidence="9">
    <location>
        <begin position="14"/>
        <end position="16"/>
    </location>
    <ligand>
        <name>substrate</name>
    </ligand>
</feature>
<sequence length="314" mass="34197">MSNQMNAVFVGSSNMDMIFHVKDLPAVGQTILSESFYTNFGGKGANQAVACAKLGGNSGKVECAFVGRVGNDLYGEQMTQNMKNLNSIDISQMKKIEQTNSGMAVISVDQNGQNQIILFQGANAMIGKNDIDLALNLFDKSNFIVCQLEIPIYLVTLFNPAPAFSFDILMKEINFNDVTIIVPNEIEAEILTGIKFDLNNIKDVHRSLLSQGPIVSIITLGQLGASLCIDKRKIDKLIKNQQYDEESDQIIIHCQAPQLASVIDTSGAGDCFIGALDIQILQKCVEQSIMCASMSVQRLGTQSSFPSADDIHQC</sequence>
<gene>
    <name evidence="11" type="ORF">EZS28_013466</name>
</gene>
<dbReference type="InterPro" id="IPR029056">
    <property type="entry name" value="Ribokinase-like"/>
</dbReference>
<evidence type="ECO:0000256" key="2">
    <source>
        <dbReference type="ARBA" id="ARBA00022723"/>
    </source>
</evidence>
<reference evidence="11 12" key="1">
    <citation type="submission" date="2019-03" db="EMBL/GenBank/DDBJ databases">
        <title>Single cell metagenomics reveals metabolic interactions within the superorganism composed of flagellate Streblomastix strix and complex community of Bacteroidetes bacteria on its surface.</title>
        <authorList>
            <person name="Treitli S.C."/>
            <person name="Kolisko M."/>
            <person name="Husnik F."/>
            <person name="Keeling P."/>
            <person name="Hampl V."/>
        </authorList>
    </citation>
    <scope>NUCLEOTIDE SEQUENCE [LARGE SCALE GENOMIC DNA]</scope>
    <source>
        <strain evidence="11">ST1C</strain>
    </source>
</reference>
<comment type="subunit">
    <text evidence="9">Homodimer.</text>
</comment>
<feature type="binding site" evidence="9">
    <location>
        <position position="149"/>
    </location>
    <ligand>
        <name>substrate</name>
    </ligand>
</feature>
<keyword evidence="4 9" id="KW-0418">Kinase</keyword>
<keyword evidence="3 9" id="KW-0547">Nucleotide-binding</keyword>
<evidence type="ECO:0000256" key="3">
    <source>
        <dbReference type="ARBA" id="ARBA00022741"/>
    </source>
</evidence>
<evidence type="ECO:0000256" key="4">
    <source>
        <dbReference type="ARBA" id="ARBA00022777"/>
    </source>
</evidence>
<proteinExistence type="inferred from homology"/>
<dbReference type="InterPro" id="IPR002139">
    <property type="entry name" value="Ribo/fructo_kinase"/>
</dbReference>
<dbReference type="HAMAP" id="MF_01987">
    <property type="entry name" value="Ribokinase"/>
    <property type="match status" value="1"/>
</dbReference>
<keyword evidence="2 9" id="KW-0479">Metal-binding</keyword>
<keyword evidence="9" id="KW-0539">Nucleus</keyword>
<keyword evidence="1 9" id="KW-0808">Transferase</keyword>
<name>A0A5J4W8N5_9EUKA</name>
<feature type="binding site" evidence="9">
    <location>
        <position position="298"/>
    </location>
    <ligand>
        <name>K(+)</name>
        <dbReference type="ChEBI" id="CHEBI:29103"/>
    </ligand>
</feature>
<dbReference type="GO" id="GO:0004747">
    <property type="term" value="F:ribokinase activity"/>
    <property type="evidence" value="ECO:0007669"/>
    <property type="project" value="UniProtKB-UniRule"/>
</dbReference>
<dbReference type="Gene3D" id="3.40.1190.20">
    <property type="match status" value="1"/>
</dbReference>
<feature type="active site" description="Proton acceptor" evidence="9">
    <location>
        <position position="270"/>
    </location>
</feature>
<evidence type="ECO:0000256" key="6">
    <source>
        <dbReference type="ARBA" id="ARBA00022842"/>
    </source>
</evidence>
<keyword evidence="7 9" id="KW-0630">Potassium</keyword>
<dbReference type="GO" id="GO:0046872">
    <property type="term" value="F:metal ion binding"/>
    <property type="evidence" value="ECO:0007669"/>
    <property type="project" value="UniProtKB-KW"/>
</dbReference>
<comment type="subcellular location">
    <subcellularLocation>
        <location evidence="9">Cytoplasm</location>
    </subcellularLocation>
    <subcellularLocation>
        <location evidence="9">Nucleus</location>
    </subcellularLocation>
</comment>
<feature type="binding site" evidence="9">
    <location>
        <begin position="42"/>
        <end position="46"/>
    </location>
    <ligand>
        <name>substrate</name>
    </ligand>
</feature>